<organism evidence="8 9">
    <name type="scientific">Dreissena polymorpha</name>
    <name type="common">Zebra mussel</name>
    <name type="synonym">Mytilus polymorpha</name>
    <dbReference type="NCBI Taxonomy" id="45954"/>
    <lineage>
        <taxon>Eukaryota</taxon>
        <taxon>Metazoa</taxon>
        <taxon>Spiralia</taxon>
        <taxon>Lophotrochozoa</taxon>
        <taxon>Mollusca</taxon>
        <taxon>Bivalvia</taxon>
        <taxon>Autobranchia</taxon>
        <taxon>Heteroconchia</taxon>
        <taxon>Euheterodonta</taxon>
        <taxon>Imparidentia</taxon>
        <taxon>Neoheterodontei</taxon>
        <taxon>Myida</taxon>
        <taxon>Dreissenoidea</taxon>
        <taxon>Dreissenidae</taxon>
        <taxon>Dreissena</taxon>
    </lineage>
</organism>
<evidence type="ECO:0000256" key="3">
    <source>
        <dbReference type="ARBA" id="ARBA00022989"/>
    </source>
</evidence>
<evidence type="ECO:0000313" key="9">
    <source>
        <dbReference type="Proteomes" id="UP000828390"/>
    </source>
</evidence>
<feature type="transmembrane region" description="Helical" evidence="6">
    <location>
        <begin position="118"/>
        <end position="138"/>
    </location>
</feature>
<keyword evidence="9" id="KW-1185">Reference proteome</keyword>
<feature type="transmembrane region" description="Helical" evidence="6">
    <location>
        <begin position="150"/>
        <end position="169"/>
    </location>
</feature>
<feature type="transmembrane region" description="Helical" evidence="6">
    <location>
        <begin position="357"/>
        <end position="377"/>
    </location>
</feature>
<dbReference type="PROSITE" id="PS50850">
    <property type="entry name" value="MFS"/>
    <property type="match status" value="1"/>
</dbReference>
<evidence type="ECO:0000256" key="5">
    <source>
        <dbReference type="SAM" id="MobiDB-lite"/>
    </source>
</evidence>
<feature type="transmembrane region" description="Helical" evidence="6">
    <location>
        <begin position="32"/>
        <end position="54"/>
    </location>
</feature>
<dbReference type="InterPro" id="IPR036259">
    <property type="entry name" value="MFS_trans_sf"/>
</dbReference>
<reference evidence="8" key="2">
    <citation type="submission" date="2020-11" db="EMBL/GenBank/DDBJ databases">
        <authorList>
            <person name="McCartney M.A."/>
            <person name="Auch B."/>
            <person name="Kono T."/>
            <person name="Mallez S."/>
            <person name="Becker A."/>
            <person name="Gohl D.M."/>
            <person name="Silverstein K.A.T."/>
            <person name="Koren S."/>
            <person name="Bechman K.B."/>
            <person name="Herman A."/>
            <person name="Abrahante J.E."/>
            <person name="Garbe J."/>
        </authorList>
    </citation>
    <scope>NUCLEOTIDE SEQUENCE</scope>
    <source>
        <strain evidence="8">Duluth1</strain>
        <tissue evidence="8">Whole animal</tissue>
    </source>
</reference>
<feature type="transmembrane region" description="Helical" evidence="6">
    <location>
        <begin position="443"/>
        <end position="467"/>
    </location>
</feature>
<evidence type="ECO:0000256" key="4">
    <source>
        <dbReference type="ARBA" id="ARBA00023136"/>
    </source>
</evidence>
<dbReference type="EMBL" id="JAIWYP010000003">
    <property type="protein sequence ID" value="KAH3846054.1"/>
    <property type="molecule type" value="Genomic_DNA"/>
</dbReference>
<evidence type="ECO:0000256" key="1">
    <source>
        <dbReference type="ARBA" id="ARBA00004141"/>
    </source>
</evidence>
<dbReference type="SUPFAM" id="SSF103473">
    <property type="entry name" value="MFS general substrate transporter"/>
    <property type="match status" value="1"/>
</dbReference>
<dbReference type="Proteomes" id="UP000828390">
    <property type="component" value="Unassembled WGS sequence"/>
</dbReference>
<evidence type="ECO:0000256" key="2">
    <source>
        <dbReference type="ARBA" id="ARBA00022692"/>
    </source>
</evidence>
<evidence type="ECO:0000256" key="6">
    <source>
        <dbReference type="SAM" id="Phobius"/>
    </source>
</evidence>
<accession>A0A9D4KUP0</accession>
<dbReference type="InterPro" id="IPR020846">
    <property type="entry name" value="MFS_dom"/>
</dbReference>
<dbReference type="InterPro" id="IPR011701">
    <property type="entry name" value="MFS"/>
</dbReference>
<feature type="transmembrane region" description="Helical" evidence="6">
    <location>
        <begin position="505"/>
        <end position="526"/>
    </location>
</feature>
<feature type="transmembrane region" description="Helical" evidence="6">
    <location>
        <begin position="414"/>
        <end position="431"/>
    </location>
</feature>
<reference evidence="8" key="1">
    <citation type="journal article" date="2019" name="bioRxiv">
        <title>The Genome of the Zebra Mussel, Dreissena polymorpha: A Resource for Invasive Species Research.</title>
        <authorList>
            <person name="McCartney M.A."/>
            <person name="Auch B."/>
            <person name="Kono T."/>
            <person name="Mallez S."/>
            <person name="Zhang Y."/>
            <person name="Obille A."/>
            <person name="Becker A."/>
            <person name="Abrahante J.E."/>
            <person name="Garbe J."/>
            <person name="Badalamenti J.P."/>
            <person name="Herman A."/>
            <person name="Mangelson H."/>
            <person name="Liachko I."/>
            <person name="Sullivan S."/>
            <person name="Sone E.D."/>
            <person name="Koren S."/>
            <person name="Silverstein K.A.T."/>
            <person name="Beckman K.B."/>
            <person name="Gohl D.M."/>
        </authorList>
    </citation>
    <scope>NUCLEOTIDE SEQUENCE</scope>
    <source>
        <strain evidence="8">Duluth1</strain>
        <tissue evidence="8">Whole animal</tissue>
    </source>
</reference>
<feature type="transmembrane region" description="Helical" evidence="6">
    <location>
        <begin position="479"/>
        <end position="499"/>
    </location>
</feature>
<evidence type="ECO:0000259" key="7">
    <source>
        <dbReference type="PROSITE" id="PS50850"/>
    </source>
</evidence>
<name>A0A9D4KUP0_DREPO</name>
<dbReference type="Gene3D" id="1.20.1250.20">
    <property type="entry name" value="MFS general substrate transporter like domains"/>
    <property type="match status" value="1"/>
</dbReference>
<protein>
    <recommendedName>
        <fullName evidence="7">Major facilitator superfamily (MFS) profile domain-containing protein</fullName>
    </recommendedName>
</protein>
<sequence>MRSGVFHPVMDSEELLGRLSGHKCNLFQWITFLKLGLVYLRGAWPVLGIIFLGANPGFECSLPDNTNDTKYYKDGECSIVIEQSGRNVTEKCTYGIRYGNSVESTILTEFNLVCDNDYLVDLSTTIYMIGSALGAVLMTPLSDKFGRKKVLLGSLWAQGVVGVGVVFVQSYVAFVILRFAVAFLNMAIALIAYVMVTELFTATKRTRPSVGINIFWSFGIVTLALFGYLVRNWRHLQLLISLPNFLTILFIWFLPESMHWLVTNGRWKSLQRTVEAAARANGVAVPQDVIEELQKRYQQEKRIQASSMGTGNSEHSFQMEVVAGKDRIETKVVKMEPKPVVILDLFRTPKIRKYTIVMFYLWFVISLAYFGILFSTPTLHGDMFLNLAISGAVEIPACLVCMRVLERTGRRKPLVCFLLLCGVMNIIPVFIPTETASGISLQPMIITLAMIGKFGITCAYSTVYLMSAEIFPTAVRNQAVGLSSFFENSGSISAPFIVYGAKNMAAMPLVIFGSLTVIGGLLALLLPETQDRALPETVPDINPGPLDRAPEALESGDRHTVSQETMSTAL</sequence>
<keyword evidence="3 6" id="KW-1133">Transmembrane helix</keyword>
<evidence type="ECO:0000313" key="8">
    <source>
        <dbReference type="EMBL" id="KAH3846054.1"/>
    </source>
</evidence>
<dbReference type="PANTHER" id="PTHR24064">
    <property type="entry name" value="SOLUTE CARRIER FAMILY 22 MEMBER"/>
    <property type="match status" value="1"/>
</dbReference>
<keyword evidence="2 6" id="KW-0812">Transmembrane</keyword>
<dbReference type="GO" id="GO:0016020">
    <property type="term" value="C:membrane"/>
    <property type="evidence" value="ECO:0007669"/>
    <property type="project" value="UniProtKB-SubCell"/>
</dbReference>
<feature type="domain" description="Major facilitator superfamily (MFS) profile" evidence="7">
    <location>
        <begin position="79"/>
        <end position="531"/>
    </location>
</feature>
<dbReference type="CDD" id="cd17317">
    <property type="entry name" value="MFS_SLC22"/>
    <property type="match status" value="1"/>
</dbReference>
<dbReference type="GO" id="GO:0022857">
    <property type="term" value="F:transmembrane transporter activity"/>
    <property type="evidence" value="ECO:0007669"/>
    <property type="project" value="InterPro"/>
</dbReference>
<comment type="caution">
    <text evidence="8">The sequence shown here is derived from an EMBL/GenBank/DDBJ whole genome shotgun (WGS) entry which is preliminary data.</text>
</comment>
<dbReference type="Pfam" id="PF07690">
    <property type="entry name" value="MFS_1"/>
    <property type="match status" value="1"/>
</dbReference>
<feature type="compositionally biased region" description="Basic and acidic residues" evidence="5">
    <location>
        <begin position="548"/>
        <end position="561"/>
    </location>
</feature>
<feature type="transmembrane region" description="Helical" evidence="6">
    <location>
        <begin position="175"/>
        <end position="196"/>
    </location>
</feature>
<feature type="transmembrane region" description="Helical" evidence="6">
    <location>
        <begin position="208"/>
        <end position="230"/>
    </location>
</feature>
<comment type="subcellular location">
    <subcellularLocation>
        <location evidence="1">Membrane</location>
        <topology evidence="1">Multi-pass membrane protein</topology>
    </subcellularLocation>
</comment>
<gene>
    <name evidence="8" type="ORF">DPMN_088347</name>
</gene>
<dbReference type="AlphaFoldDB" id="A0A9D4KUP0"/>
<feature type="transmembrane region" description="Helical" evidence="6">
    <location>
        <begin position="236"/>
        <end position="254"/>
    </location>
</feature>
<feature type="transmembrane region" description="Helical" evidence="6">
    <location>
        <begin position="383"/>
        <end position="402"/>
    </location>
</feature>
<keyword evidence="4 6" id="KW-0472">Membrane</keyword>
<feature type="region of interest" description="Disordered" evidence="5">
    <location>
        <begin position="535"/>
        <end position="570"/>
    </location>
</feature>
<proteinExistence type="predicted"/>